<dbReference type="GO" id="GO:0005739">
    <property type="term" value="C:mitochondrion"/>
    <property type="evidence" value="ECO:0007669"/>
    <property type="project" value="TreeGrafter"/>
</dbReference>
<evidence type="ECO:0000256" key="1">
    <source>
        <dbReference type="ARBA" id="ARBA00004903"/>
    </source>
</evidence>
<evidence type="ECO:0000259" key="9">
    <source>
        <dbReference type="PROSITE" id="PS51330"/>
    </source>
</evidence>
<evidence type="ECO:0000256" key="3">
    <source>
        <dbReference type="ARBA" id="ARBA00022563"/>
    </source>
</evidence>
<sequence length="237" mass="27327">MFVWFQFCNLFIPAIVFCSFVMLTVVPSDISWFFVQYSSIFYFLEFSNMRKMNMIVAMDTEGGIGKNGVLPWRIRKDMQYFAAVTKKVSDPAKRNAVLMGRKCWESIPESRRPLPGRLNIVLSRQLAEQNTDNLLVVNSLESALKLLSEAPFVDSIETIWNIGGAEIYDLALRENLVDEIHLTRIHKNFEADVHLKSLDFNKLKKIIDVEASSENSELFEENGLQFEIGKWKIIENC</sequence>
<protein>
    <recommendedName>
        <fullName evidence="2">dihydrofolate reductase</fullName>
        <ecNumber evidence="2">1.5.1.3</ecNumber>
    </recommendedName>
</protein>
<dbReference type="PROSITE" id="PS00075">
    <property type="entry name" value="DHFR_1"/>
    <property type="match status" value="1"/>
</dbReference>
<keyword evidence="5" id="KW-0560">Oxidoreductase</keyword>
<comment type="caution">
    <text evidence="10">The sequence shown here is derived from an EMBL/GenBank/DDBJ whole genome shotgun (WGS) entry which is preliminary data.</text>
</comment>
<comment type="catalytic activity">
    <reaction evidence="6">
        <text>(6S)-5,6,7,8-tetrahydrofolate + NADP(+) = 7,8-dihydrofolate + NADPH + H(+)</text>
        <dbReference type="Rhea" id="RHEA:15009"/>
        <dbReference type="ChEBI" id="CHEBI:15378"/>
        <dbReference type="ChEBI" id="CHEBI:57451"/>
        <dbReference type="ChEBI" id="CHEBI:57453"/>
        <dbReference type="ChEBI" id="CHEBI:57783"/>
        <dbReference type="ChEBI" id="CHEBI:58349"/>
        <dbReference type="EC" id="1.5.1.3"/>
    </reaction>
</comment>
<dbReference type="InterPro" id="IPR012259">
    <property type="entry name" value="DHFR"/>
</dbReference>
<keyword evidence="4" id="KW-0521">NADP</keyword>
<dbReference type="Gene3D" id="3.40.430.10">
    <property type="entry name" value="Dihydrofolate Reductase, subunit A"/>
    <property type="match status" value="1"/>
</dbReference>
<keyword evidence="11" id="KW-1185">Reference proteome</keyword>
<comment type="pathway">
    <text evidence="1">Cofactor biosynthesis; tetrahydrofolate biosynthesis; 5,6,7,8-tetrahydrofolate from 7,8-dihydrofolate: step 1/1.</text>
</comment>
<dbReference type="SUPFAM" id="SSF53597">
    <property type="entry name" value="Dihydrofolate reductase-like"/>
    <property type="match status" value="1"/>
</dbReference>
<dbReference type="PRINTS" id="PR00070">
    <property type="entry name" value="DHFR"/>
</dbReference>
<feature type="transmembrane region" description="Helical" evidence="8">
    <location>
        <begin position="32"/>
        <end position="49"/>
    </location>
</feature>
<dbReference type="AlphaFoldDB" id="A0A2G5VJP2"/>
<evidence type="ECO:0000256" key="2">
    <source>
        <dbReference type="ARBA" id="ARBA00012856"/>
    </source>
</evidence>
<organism evidence="10 11">
    <name type="scientific">Caenorhabditis nigoni</name>
    <dbReference type="NCBI Taxonomy" id="1611254"/>
    <lineage>
        <taxon>Eukaryota</taxon>
        <taxon>Metazoa</taxon>
        <taxon>Ecdysozoa</taxon>
        <taxon>Nematoda</taxon>
        <taxon>Chromadorea</taxon>
        <taxon>Rhabditida</taxon>
        <taxon>Rhabditina</taxon>
        <taxon>Rhabditomorpha</taxon>
        <taxon>Rhabditoidea</taxon>
        <taxon>Rhabditidae</taxon>
        <taxon>Peloderinae</taxon>
        <taxon>Caenorhabditis</taxon>
    </lineage>
</organism>
<keyword evidence="8" id="KW-0812">Transmembrane</keyword>
<accession>A0A2G5VJP2</accession>
<reference evidence="11" key="1">
    <citation type="submission" date="2017-10" db="EMBL/GenBank/DDBJ databases">
        <title>Rapid genome shrinkage in a self-fertile nematode reveals novel sperm competition proteins.</title>
        <authorList>
            <person name="Yin D."/>
            <person name="Schwarz E.M."/>
            <person name="Thomas C.G."/>
            <person name="Felde R.L."/>
            <person name="Korf I.F."/>
            <person name="Cutter A.D."/>
            <person name="Schartner C.M."/>
            <person name="Ralston E.J."/>
            <person name="Meyer B.J."/>
            <person name="Haag E.S."/>
        </authorList>
    </citation>
    <scope>NUCLEOTIDE SEQUENCE [LARGE SCALE GENOMIC DNA]</scope>
    <source>
        <strain evidence="11">JU1422</strain>
    </source>
</reference>
<evidence type="ECO:0000256" key="7">
    <source>
        <dbReference type="RuleBase" id="RU004474"/>
    </source>
</evidence>
<dbReference type="Proteomes" id="UP000230233">
    <property type="component" value="Chromosome I"/>
</dbReference>
<dbReference type="GO" id="GO:0006730">
    <property type="term" value="P:one-carbon metabolic process"/>
    <property type="evidence" value="ECO:0007669"/>
    <property type="project" value="UniProtKB-KW"/>
</dbReference>
<evidence type="ECO:0000256" key="8">
    <source>
        <dbReference type="SAM" id="Phobius"/>
    </source>
</evidence>
<gene>
    <name evidence="10" type="primary">Cni-dhfr-1</name>
    <name evidence="10" type="synonym">Cnig_chr_I.g2215</name>
    <name evidence="10" type="ORF">B9Z55_002215</name>
</gene>
<name>A0A2G5VJP2_9PELO</name>
<evidence type="ECO:0000313" key="10">
    <source>
        <dbReference type="EMBL" id="PIC51881.1"/>
    </source>
</evidence>
<dbReference type="PANTHER" id="PTHR48069">
    <property type="entry name" value="DIHYDROFOLATE REDUCTASE"/>
    <property type="match status" value="1"/>
</dbReference>
<keyword evidence="3" id="KW-0554">One-carbon metabolism</keyword>
<dbReference type="PANTHER" id="PTHR48069:SF3">
    <property type="entry name" value="DIHYDROFOLATE REDUCTASE"/>
    <property type="match status" value="1"/>
</dbReference>
<dbReference type="GO" id="GO:0046452">
    <property type="term" value="P:dihydrofolate metabolic process"/>
    <property type="evidence" value="ECO:0007669"/>
    <property type="project" value="TreeGrafter"/>
</dbReference>
<dbReference type="GO" id="GO:0004146">
    <property type="term" value="F:dihydrofolate reductase activity"/>
    <property type="evidence" value="ECO:0007669"/>
    <property type="project" value="UniProtKB-EC"/>
</dbReference>
<dbReference type="GO" id="GO:0050661">
    <property type="term" value="F:NADP binding"/>
    <property type="evidence" value="ECO:0007669"/>
    <property type="project" value="InterPro"/>
</dbReference>
<dbReference type="InterPro" id="IPR024072">
    <property type="entry name" value="DHFR-like_dom_sf"/>
</dbReference>
<dbReference type="Pfam" id="PF00186">
    <property type="entry name" value="DHFR_1"/>
    <property type="match status" value="1"/>
</dbReference>
<evidence type="ECO:0000256" key="5">
    <source>
        <dbReference type="ARBA" id="ARBA00023002"/>
    </source>
</evidence>
<dbReference type="PROSITE" id="PS51330">
    <property type="entry name" value="DHFR_2"/>
    <property type="match status" value="1"/>
</dbReference>
<dbReference type="CDD" id="cd00209">
    <property type="entry name" value="DHFR"/>
    <property type="match status" value="1"/>
</dbReference>
<evidence type="ECO:0000256" key="6">
    <source>
        <dbReference type="ARBA" id="ARBA00048873"/>
    </source>
</evidence>
<proteinExistence type="inferred from homology"/>
<dbReference type="FunFam" id="3.40.430.10:FF:000023">
    <property type="entry name" value="Putative dihydrofolate reductase"/>
    <property type="match status" value="1"/>
</dbReference>
<dbReference type="GO" id="GO:0046654">
    <property type="term" value="P:tetrahydrofolate biosynthetic process"/>
    <property type="evidence" value="ECO:0007669"/>
    <property type="project" value="UniProtKB-UniPathway"/>
</dbReference>
<comment type="similarity">
    <text evidence="7">Belongs to the dihydrofolate reductase family.</text>
</comment>
<dbReference type="InterPro" id="IPR017925">
    <property type="entry name" value="DHFR_CS"/>
</dbReference>
<dbReference type="OrthoDB" id="4664297at2759"/>
<dbReference type="GO" id="GO:0046655">
    <property type="term" value="P:folic acid metabolic process"/>
    <property type="evidence" value="ECO:0007669"/>
    <property type="project" value="TreeGrafter"/>
</dbReference>
<feature type="domain" description="DHFR" evidence="9">
    <location>
        <begin position="51"/>
        <end position="233"/>
    </location>
</feature>
<evidence type="ECO:0000256" key="4">
    <source>
        <dbReference type="ARBA" id="ARBA00022857"/>
    </source>
</evidence>
<dbReference type="EMBL" id="PDUG01000001">
    <property type="protein sequence ID" value="PIC51881.1"/>
    <property type="molecule type" value="Genomic_DNA"/>
</dbReference>
<dbReference type="EC" id="1.5.1.3" evidence="2"/>
<keyword evidence="8" id="KW-0472">Membrane</keyword>
<dbReference type="UniPathway" id="UPA00077">
    <property type="reaction ID" value="UER00158"/>
</dbReference>
<feature type="transmembrane region" description="Helical" evidence="8">
    <location>
        <begin position="7"/>
        <end position="26"/>
    </location>
</feature>
<dbReference type="STRING" id="1611254.A0A2G5VJP2"/>
<dbReference type="InterPro" id="IPR001796">
    <property type="entry name" value="DHFR_dom"/>
</dbReference>
<keyword evidence="8" id="KW-1133">Transmembrane helix</keyword>
<evidence type="ECO:0000313" key="11">
    <source>
        <dbReference type="Proteomes" id="UP000230233"/>
    </source>
</evidence>